<dbReference type="PANTHER" id="PTHR30309">
    <property type="entry name" value="INNER MEMBRANE PROTEIN YGIH"/>
    <property type="match status" value="1"/>
</dbReference>
<dbReference type="AlphaFoldDB" id="A0A839HBS3"/>
<keyword evidence="9 10" id="KW-1208">Phospholipid metabolism</keyword>
<organism evidence="12 13">
    <name type="scientific">Thiospirillum jenense</name>
    <dbReference type="NCBI Taxonomy" id="1653858"/>
    <lineage>
        <taxon>Bacteria</taxon>
        <taxon>Pseudomonadati</taxon>
        <taxon>Pseudomonadota</taxon>
        <taxon>Gammaproteobacteria</taxon>
        <taxon>Chromatiales</taxon>
        <taxon>Chromatiaceae</taxon>
        <taxon>Thiospirillum</taxon>
    </lineage>
</organism>
<evidence type="ECO:0000256" key="1">
    <source>
        <dbReference type="ARBA" id="ARBA00022475"/>
    </source>
</evidence>
<evidence type="ECO:0000313" key="13">
    <source>
        <dbReference type="Proteomes" id="UP000548632"/>
    </source>
</evidence>
<keyword evidence="7 10" id="KW-0472">Membrane</keyword>
<protein>
    <recommendedName>
        <fullName evidence="10">Glycerol-3-phosphate acyltransferase</fullName>
    </recommendedName>
    <alternativeName>
        <fullName evidence="10">Acyl-PO4 G3P acyltransferase</fullName>
    </alternativeName>
    <alternativeName>
        <fullName evidence="10">Acyl-phosphate--glycerol-3-phosphate acyltransferase</fullName>
    </alternativeName>
    <alternativeName>
        <fullName evidence="10">G3P acyltransferase</fullName>
        <shortName evidence="10">GPAT</shortName>
        <ecNumber evidence="10">2.3.1.275</ecNumber>
    </alternativeName>
    <alternativeName>
        <fullName evidence="10">Lysophosphatidic acid synthase</fullName>
        <shortName evidence="10">LPA synthase</shortName>
    </alternativeName>
</protein>
<keyword evidence="2 10" id="KW-0444">Lipid biosynthesis</keyword>
<comment type="function">
    <text evidence="10">Catalyzes the transfer of an acyl group from acyl-phosphate (acyl-PO(4)) to glycerol-3-phosphate (G3P) to form lysophosphatidic acid (LPA). This enzyme utilizes acyl-phosphate as fatty acyl donor, but not acyl-CoA or acyl-ACP.</text>
</comment>
<feature type="region of interest" description="Disordered" evidence="11">
    <location>
        <begin position="202"/>
        <end position="223"/>
    </location>
</feature>
<feature type="transmembrane region" description="Helical" evidence="10">
    <location>
        <begin position="6"/>
        <end position="29"/>
    </location>
</feature>
<comment type="subunit">
    <text evidence="10">Probably interacts with PlsX.</text>
</comment>
<evidence type="ECO:0000256" key="9">
    <source>
        <dbReference type="ARBA" id="ARBA00023264"/>
    </source>
</evidence>
<dbReference type="PANTHER" id="PTHR30309:SF0">
    <property type="entry name" value="GLYCEROL-3-PHOSPHATE ACYLTRANSFERASE-RELATED"/>
    <property type="match status" value="1"/>
</dbReference>
<evidence type="ECO:0000256" key="5">
    <source>
        <dbReference type="ARBA" id="ARBA00022989"/>
    </source>
</evidence>
<comment type="similarity">
    <text evidence="10">Belongs to the PlsY family.</text>
</comment>
<keyword evidence="13" id="KW-1185">Reference proteome</keyword>
<comment type="subcellular location">
    <subcellularLocation>
        <location evidence="10">Cell membrane</location>
        <topology evidence="10">Multi-pass membrane protein</topology>
    </subcellularLocation>
</comment>
<sequence length="223" mass="23136">MIDHALLFGTGLIAAAYLLGSISSAILVCRIMGLPDPRTHGSHNPGATNVLRVGGTIGKVAAAITLLGDSLKGVLPMLIGSYLQVTPQLLAAIGIAAFLGHLYPIFFNFKGGKGVATALGVQLGLHWAVGASVGALWLFIAKVLKISSVAALFSMAMAPVLVWLIVDEPALIGMQLIITGVLFWRHRSNISNLLAGKETRIGGGTTDKADHSPAANETNEPGN</sequence>
<name>A0A839HBS3_9GAMM</name>
<dbReference type="NCBIfam" id="TIGR00023">
    <property type="entry name" value="glycerol-3-phosphate 1-O-acyltransferase PlsY"/>
    <property type="match status" value="1"/>
</dbReference>
<keyword evidence="5 10" id="KW-1133">Transmembrane helix</keyword>
<proteinExistence type="inferred from homology"/>
<keyword evidence="8 10" id="KW-0594">Phospholipid biosynthesis</keyword>
<keyword evidence="3 10" id="KW-0808">Transferase</keyword>
<comment type="pathway">
    <text evidence="10">Lipid metabolism; phospholipid metabolism.</text>
</comment>
<dbReference type="GO" id="GO:0008654">
    <property type="term" value="P:phospholipid biosynthetic process"/>
    <property type="evidence" value="ECO:0007669"/>
    <property type="project" value="UniProtKB-UniRule"/>
</dbReference>
<reference evidence="12 13" key="1">
    <citation type="journal article" date="2020" name="Arch. Microbiol.">
        <title>The genome sequence of the giant phototrophic gammaproteobacterium Thiospirillum jenense gives insight into its physiological properties and phylogenetic relationships.</title>
        <authorList>
            <person name="Imhoff J.F."/>
            <person name="Meyer T.E."/>
            <person name="Kyndt J.A."/>
        </authorList>
    </citation>
    <scope>NUCLEOTIDE SEQUENCE [LARGE SCALE GENOMIC DNA]</scope>
    <source>
        <strain evidence="12 13">DSM 216</strain>
    </source>
</reference>
<dbReference type="EMBL" id="JABVCQ010000014">
    <property type="protein sequence ID" value="MBB1126141.1"/>
    <property type="molecule type" value="Genomic_DNA"/>
</dbReference>
<evidence type="ECO:0000256" key="3">
    <source>
        <dbReference type="ARBA" id="ARBA00022679"/>
    </source>
</evidence>
<evidence type="ECO:0000256" key="4">
    <source>
        <dbReference type="ARBA" id="ARBA00022692"/>
    </source>
</evidence>
<evidence type="ECO:0000313" key="12">
    <source>
        <dbReference type="EMBL" id="MBB1126141.1"/>
    </source>
</evidence>
<gene>
    <name evidence="10 12" type="primary">plsY</name>
    <name evidence="12" type="ORF">HUK38_07840</name>
</gene>
<evidence type="ECO:0000256" key="10">
    <source>
        <dbReference type="HAMAP-Rule" id="MF_01043"/>
    </source>
</evidence>
<evidence type="ECO:0000256" key="7">
    <source>
        <dbReference type="ARBA" id="ARBA00023136"/>
    </source>
</evidence>
<keyword evidence="12" id="KW-0012">Acyltransferase</keyword>
<evidence type="ECO:0000256" key="11">
    <source>
        <dbReference type="SAM" id="MobiDB-lite"/>
    </source>
</evidence>
<dbReference type="SMART" id="SM01207">
    <property type="entry name" value="G3P_acyltransf"/>
    <property type="match status" value="1"/>
</dbReference>
<accession>A0A839HBS3</accession>
<dbReference type="EC" id="2.3.1.275" evidence="10"/>
<keyword evidence="6 10" id="KW-0443">Lipid metabolism</keyword>
<comment type="caution">
    <text evidence="10">Lacks conserved residue(s) required for the propagation of feature annotation.</text>
</comment>
<keyword evidence="4 10" id="KW-0812">Transmembrane</keyword>
<keyword evidence="1 10" id="KW-1003">Cell membrane</keyword>
<comment type="catalytic activity">
    <reaction evidence="10">
        <text>an acyl phosphate + sn-glycerol 3-phosphate = a 1-acyl-sn-glycero-3-phosphate + phosphate</text>
        <dbReference type="Rhea" id="RHEA:34075"/>
        <dbReference type="ChEBI" id="CHEBI:43474"/>
        <dbReference type="ChEBI" id="CHEBI:57597"/>
        <dbReference type="ChEBI" id="CHEBI:57970"/>
        <dbReference type="ChEBI" id="CHEBI:59918"/>
        <dbReference type="EC" id="2.3.1.275"/>
    </reaction>
</comment>
<dbReference type="GO" id="GO:0043772">
    <property type="term" value="F:acyl-phosphate glycerol-3-phosphate acyltransferase activity"/>
    <property type="evidence" value="ECO:0007669"/>
    <property type="project" value="UniProtKB-UniRule"/>
</dbReference>
<feature type="transmembrane region" description="Helical" evidence="10">
    <location>
        <begin position="119"/>
        <end position="140"/>
    </location>
</feature>
<evidence type="ECO:0000256" key="8">
    <source>
        <dbReference type="ARBA" id="ARBA00023209"/>
    </source>
</evidence>
<evidence type="ECO:0000256" key="6">
    <source>
        <dbReference type="ARBA" id="ARBA00023098"/>
    </source>
</evidence>
<feature type="transmembrane region" description="Helical" evidence="10">
    <location>
        <begin position="88"/>
        <end position="107"/>
    </location>
</feature>
<evidence type="ECO:0000256" key="2">
    <source>
        <dbReference type="ARBA" id="ARBA00022516"/>
    </source>
</evidence>
<dbReference type="RefSeq" id="WP_182583770.1">
    <property type="nucleotide sequence ID" value="NZ_JABVCQ010000014.1"/>
</dbReference>
<dbReference type="Proteomes" id="UP000548632">
    <property type="component" value="Unassembled WGS sequence"/>
</dbReference>
<comment type="caution">
    <text evidence="12">The sequence shown here is derived from an EMBL/GenBank/DDBJ whole genome shotgun (WGS) entry which is preliminary data.</text>
</comment>
<dbReference type="InterPro" id="IPR003811">
    <property type="entry name" value="G3P_acylTferase_PlsY"/>
</dbReference>
<dbReference type="GO" id="GO:0005886">
    <property type="term" value="C:plasma membrane"/>
    <property type="evidence" value="ECO:0007669"/>
    <property type="project" value="UniProtKB-SubCell"/>
</dbReference>
<dbReference type="Pfam" id="PF02660">
    <property type="entry name" value="G3P_acyltransf"/>
    <property type="match status" value="1"/>
</dbReference>
<dbReference type="HAMAP" id="MF_01043">
    <property type="entry name" value="PlsY"/>
    <property type="match status" value="1"/>
</dbReference>
<dbReference type="UniPathway" id="UPA00085"/>